<evidence type="ECO:0000256" key="1">
    <source>
        <dbReference type="SAM" id="MobiDB-lite"/>
    </source>
</evidence>
<dbReference type="InterPro" id="IPR001878">
    <property type="entry name" value="Znf_CCHC"/>
</dbReference>
<dbReference type="RefSeq" id="XP_052752691.1">
    <property type="nucleotide sequence ID" value="XM_052896731.1"/>
</dbReference>
<accession>A0ABM3MMW2</accession>
<feature type="compositionally biased region" description="Polar residues" evidence="1">
    <location>
        <begin position="221"/>
        <end position="233"/>
    </location>
</feature>
<dbReference type="Gene3D" id="4.10.60.10">
    <property type="entry name" value="Zinc finger, CCHC-type"/>
    <property type="match status" value="1"/>
</dbReference>
<evidence type="ECO:0000313" key="4">
    <source>
        <dbReference type="RefSeq" id="XP_052752691.1"/>
    </source>
</evidence>
<feature type="domain" description="CCHC-type" evidence="2">
    <location>
        <begin position="242"/>
        <end position="258"/>
    </location>
</feature>
<sequence length="324" mass="36333">MSVGKVSEFNVGNGAWSAYVERLNMYFVANEVKPELKLPTLISVMGDEAYELLSNLADPRKPSDLTYKDAVELLRQHLQPTPSVLAERHRFRQRRQGVDENITSYVAELKKLARHCQFKDLEENLRDQLVCGLRSDIIRQRLFAEDDKLLTYHSAVRIATSLEAAERDAAAVELKSAGCEVLNLADDGGAPPVHSMQGRFRRGSHSTRGGQRGGGGRPANTARSGTVGSQTGVNGSGGWERNCRGCGAADHYYTVCRFRDYTCSRCRRIGHLRRVCPERSGSSRRGHNNNTRLYYGEATEDLTRDINTNEEEFHHLCLNDYRAI</sequence>
<dbReference type="Proteomes" id="UP001652740">
    <property type="component" value="Unplaced"/>
</dbReference>
<keyword evidence="3" id="KW-1185">Reference proteome</keyword>
<organism evidence="3 4">
    <name type="scientific">Galleria mellonella</name>
    <name type="common">Greater wax moth</name>
    <dbReference type="NCBI Taxonomy" id="7137"/>
    <lineage>
        <taxon>Eukaryota</taxon>
        <taxon>Metazoa</taxon>
        <taxon>Ecdysozoa</taxon>
        <taxon>Arthropoda</taxon>
        <taxon>Hexapoda</taxon>
        <taxon>Insecta</taxon>
        <taxon>Pterygota</taxon>
        <taxon>Neoptera</taxon>
        <taxon>Endopterygota</taxon>
        <taxon>Lepidoptera</taxon>
        <taxon>Glossata</taxon>
        <taxon>Ditrysia</taxon>
        <taxon>Pyraloidea</taxon>
        <taxon>Pyralidae</taxon>
        <taxon>Galleriinae</taxon>
        <taxon>Galleria</taxon>
    </lineage>
</organism>
<dbReference type="SMART" id="SM00343">
    <property type="entry name" value="ZnF_C2HC"/>
    <property type="match status" value="2"/>
</dbReference>
<protein>
    <submittedName>
        <fullName evidence="4">Uncharacterized protein LOC128201082</fullName>
    </submittedName>
</protein>
<dbReference type="SUPFAM" id="SSF57756">
    <property type="entry name" value="Retrovirus zinc finger-like domains"/>
    <property type="match status" value="1"/>
</dbReference>
<feature type="domain" description="CCHC-type" evidence="2">
    <location>
        <begin position="262"/>
        <end position="278"/>
    </location>
</feature>
<dbReference type="GeneID" id="128201082"/>
<feature type="region of interest" description="Disordered" evidence="1">
    <location>
        <begin position="194"/>
        <end position="234"/>
    </location>
</feature>
<dbReference type="PANTHER" id="PTHR33198">
    <property type="entry name" value="ANK_REP_REGION DOMAIN-CONTAINING PROTEIN-RELATED"/>
    <property type="match status" value="1"/>
</dbReference>
<gene>
    <name evidence="4" type="primary">LOC128201082</name>
</gene>
<reference evidence="4" key="1">
    <citation type="submission" date="2025-08" db="UniProtKB">
        <authorList>
            <consortium name="RefSeq"/>
        </authorList>
    </citation>
    <scope>IDENTIFICATION</scope>
    <source>
        <tissue evidence="4">Whole larvae</tissue>
    </source>
</reference>
<dbReference type="PANTHER" id="PTHR33198:SF19">
    <property type="entry name" value="CCHC-TYPE DOMAIN-CONTAINING PROTEIN"/>
    <property type="match status" value="1"/>
</dbReference>
<evidence type="ECO:0000313" key="3">
    <source>
        <dbReference type="Proteomes" id="UP001652740"/>
    </source>
</evidence>
<name>A0ABM3MMW2_GALME</name>
<evidence type="ECO:0000259" key="2">
    <source>
        <dbReference type="SMART" id="SM00343"/>
    </source>
</evidence>
<dbReference type="InterPro" id="IPR036875">
    <property type="entry name" value="Znf_CCHC_sf"/>
</dbReference>
<proteinExistence type="predicted"/>